<name>A0A0G2YFS6_9ZZZZ</name>
<dbReference type="EMBL" id="KP892657">
    <property type="protein sequence ID" value="AKI85300.1"/>
    <property type="molecule type" value="Genomic_DNA"/>
</dbReference>
<organism evidence="2">
    <name type="scientific">uncultured organism</name>
    <dbReference type="NCBI Taxonomy" id="155900"/>
    <lineage>
        <taxon>unclassified sequences</taxon>
        <taxon>environmental samples</taxon>
    </lineage>
</organism>
<dbReference type="AlphaFoldDB" id="A0A0G2YFS6"/>
<accession>A0A0G2YFS6</accession>
<feature type="region of interest" description="Disordered" evidence="1">
    <location>
        <begin position="1"/>
        <end position="22"/>
    </location>
</feature>
<proteinExistence type="predicted"/>
<sequence length="44" mass="4914">MNCSSRSSSSSGSVAWPPGRLAHPAWLVKRARHQRRACRNRHAS</sequence>
<protein>
    <submittedName>
        <fullName evidence="2">Uncharacterized protein</fullName>
    </submittedName>
</protein>
<reference evidence="2" key="1">
    <citation type="journal article" date="2015" name="Front. Microbiol.">
        <title>Identification of novel esterase-active enzymes from hot environments by use of the host bacterium Thermus thermophilus.</title>
        <authorList>
            <person name="Leis B."/>
            <person name="Angelov A."/>
            <person name="Mientus M."/>
            <person name="Li H."/>
            <person name="Pham V.T."/>
            <person name="Lauinger B."/>
            <person name="Bongen P."/>
            <person name="Pietruszka J."/>
            <person name="Goncalves L.G."/>
            <person name="Santos H."/>
            <person name="Liebl W."/>
        </authorList>
    </citation>
    <scope>NUCLEOTIDE SEQUENCE</scope>
</reference>
<evidence type="ECO:0000313" key="2">
    <source>
        <dbReference type="EMBL" id="AKI85300.1"/>
    </source>
</evidence>
<evidence type="ECO:0000256" key="1">
    <source>
        <dbReference type="SAM" id="MobiDB-lite"/>
    </source>
</evidence>
<feature type="compositionally biased region" description="Low complexity" evidence="1">
    <location>
        <begin position="1"/>
        <end position="13"/>
    </location>
</feature>